<dbReference type="AlphaFoldDB" id="A0A1H8MT00"/>
<reference evidence="1 2" key="1">
    <citation type="submission" date="2019-03" db="EMBL/GenBank/DDBJ databases">
        <title>Genomics of glacier-inhabiting Cryobacterium strains.</title>
        <authorList>
            <person name="Liu Q."/>
            <person name="Xin Y.-H."/>
        </authorList>
    </citation>
    <scope>NUCLEOTIDE SEQUENCE [LARGE SCALE GENOMIC DNA]</scope>
    <source>
        <strain evidence="1 2">Hh15</strain>
    </source>
</reference>
<sequence>MQLQRPAFPVLLAVTARSWILGIPSMALIALAGLQFAVISHAGLRESCDQNPELGSLPLPSAGWTTDGAFSFFPIRVQCSYFTSEHELLLVHTQTSVWDWGITIAAILGVLGVALFLTARLATRRSWHESL</sequence>
<gene>
    <name evidence="1" type="ORF">E3O10_06680</name>
</gene>
<proteinExistence type="predicted"/>
<comment type="caution">
    <text evidence="1">The sequence shown here is derived from an EMBL/GenBank/DDBJ whole genome shotgun (WGS) entry which is preliminary data.</text>
</comment>
<dbReference type="EMBL" id="SOFF01000025">
    <property type="protein sequence ID" value="TFB91229.1"/>
    <property type="molecule type" value="Genomic_DNA"/>
</dbReference>
<organism evidence="1 2">
    <name type="scientific">Cryobacterium luteum</name>
    <dbReference type="NCBI Taxonomy" id="1424661"/>
    <lineage>
        <taxon>Bacteria</taxon>
        <taxon>Bacillati</taxon>
        <taxon>Actinomycetota</taxon>
        <taxon>Actinomycetes</taxon>
        <taxon>Micrococcales</taxon>
        <taxon>Microbacteriaceae</taxon>
        <taxon>Cryobacterium</taxon>
    </lineage>
</organism>
<evidence type="ECO:0000313" key="2">
    <source>
        <dbReference type="Proteomes" id="UP000297654"/>
    </source>
</evidence>
<name>A0A1H8MT00_9MICO</name>
<protein>
    <submittedName>
        <fullName evidence="1">Uncharacterized protein</fullName>
    </submittedName>
</protein>
<evidence type="ECO:0000313" key="1">
    <source>
        <dbReference type="EMBL" id="TFB91229.1"/>
    </source>
</evidence>
<dbReference type="OrthoDB" id="5120602at2"/>
<dbReference type="Proteomes" id="UP000297654">
    <property type="component" value="Unassembled WGS sequence"/>
</dbReference>
<keyword evidence="2" id="KW-1185">Reference proteome</keyword>
<dbReference type="RefSeq" id="WP_092113180.1">
    <property type="nucleotide sequence ID" value="NZ_FOCN01000068.1"/>
</dbReference>
<accession>A0A1H8MT00</accession>